<name>A0A364V9W2_9CORY</name>
<gene>
    <name evidence="2" type="ORF">CWC39_08690</name>
</gene>
<feature type="region of interest" description="Disordered" evidence="1">
    <location>
        <begin position="207"/>
        <end position="229"/>
    </location>
</feature>
<dbReference type="Proteomes" id="UP000251047">
    <property type="component" value="Unassembled WGS sequence"/>
</dbReference>
<comment type="caution">
    <text evidence="2">The sequence shown here is derived from an EMBL/GenBank/DDBJ whole genome shotgun (WGS) entry which is preliminary data.</text>
</comment>
<dbReference type="PROSITE" id="PS51318">
    <property type="entry name" value="TAT"/>
    <property type="match status" value="1"/>
</dbReference>
<sequence length="388" mass="39789">MPRTVSATRFGTLGCVTALPRPLPHPAAGSGVTRRQFLAGAALSLAGLPLLAACSPRTVVSAFADPSPNEGLADLLALMRRAGGAPQATANAPADPAAALIRRQIPLVAGELTRQCGVDKEGHGPQDCTQAAEGTGQTEPTADAADSSAPRPGAKQVQDAMERLAADPQGAPGSAPAARDRSAQAHLMAGLYSGLAAVTEFPNKQRADQVTRDLQDAVSGAGGGKKSLAKELDRSLPGLLDRLHAAVWALGLALAQEDSPARAGIRDCADTLRVCRDAVAQVLDASQAAGGGGVPYRPPAGFAEGSRPAPTSGEQAVKYTGEDVDGIIAALRQEVWRSTSAPARRFYTVWAGRLAQPLSQLDAPLGLKTQEITLRGEQPSGQAAPKTP</sequence>
<evidence type="ECO:0000313" key="3">
    <source>
        <dbReference type="Proteomes" id="UP000251047"/>
    </source>
</evidence>
<dbReference type="Gene3D" id="1.20.1260.10">
    <property type="match status" value="1"/>
</dbReference>
<dbReference type="InterPro" id="IPR012347">
    <property type="entry name" value="Ferritin-like"/>
</dbReference>
<dbReference type="InterPro" id="IPR006311">
    <property type="entry name" value="TAT_signal"/>
</dbReference>
<organism evidence="2 3">
    <name type="scientific">Corynebacterium heidelbergense</name>
    <dbReference type="NCBI Taxonomy" id="2055947"/>
    <lineage>
        <taxon>Bacteria</taxon>
        <taxon>Bacillati</taxon>
        <taxon>Actinomycetota</taxon>
        <taxon>Actinomycetes</taxon>
        <taxon>Mycobacteriales</taxon>
        <taxon>Corynebacteriaceae</taxon>
        <taxon>Corynebacterium</taxon>
    </lineage>
</organism>
<feature type="region of interest" description="Disordered" evidence="1">
    <location>
        <begin position="289"/>
        <end position="315"/>
    </location>
</feature>
<reference evidence="2 3" key="1">
    <citation type="journal article" date="2018" name="Syst. Appl. Microbiol.">
        <title>Corynebacterium heidelbergense sp. nov., isolated from the preen glands of Egyptian geese (Alopochen aegyptiacus).</title>
        <authorList>
            <person name="Braun M.S."/>
            <person name="Wang E."/>
            <person name="Zimmermann S."/>
            <person name="Wink M."/>
        </authorList>
    </citation>
    <scope>NUCLEOTIDE SEQUENCE [LARGE SCALE GENOMIC DNA]</scope>
    <source>
        <strain evidence="2 3">DSM 104638</strain>
    </source>
</reference>
<protein>
    <recommendedName>
        <fullName evidence="4">DUF4439 domain-containing protein</fullName>
    </recommendedName>
</protein>
<proteinExistence type="predicted"/>
<evidence type="ECO:0008006" key="4">
    <source>
        <dbReference type="Google" id="ProtNLM"/>
    </source>
</evidence>
<evidence type="ECO:0000256" key="1">
    <source>
        <dbReference type="SAM" id="MobiDB-lite"/>
    </source>
</evidence>
<dbReference type="EMBL" id="PHQP01000079">
    <property type="protein sequence ID" value="RAV33398.1"/>
    <property type="molecule type" value="Genomic_DNA"/>
</dbReference>
<evidence type="ECO:0000313" key="2">
    <source>
        <dbReference type="EMBL" id="RAV33398.1"/>
    </source>
</evidence>
<accession>A0A364V9W2</accession>
<dbReference type="AlphaFoldDB" id="A0A364V9W2"/>
<feature type="region of interest" description="Disordered" evidence="1">
    <location>
        <begin position="118"/>
        <end position="161"/>
    </location>
</feature>